<reference evidence="1" key="2">
    <citation type="submission" date="2023-05" db="EMBL/GenBank/DDBJ databases">
        <authorList>
            <consortium name="Lawrence Berkeley National Laboratory"/>
            <person name="Steindorff A."/>
            <person name="Hensen N."/>
            <person name="Bonometti L."/>
            <person name="Westerberg I."/>
            <person name="Brannstrom I.O."/>
            <person name="Guillou S."/>
            <person name="Cros-Aarteil S."/>
            <person name="Calhoun S."/>
            <person name="Haridas S."/>
            <person name="Kuo A."/>
            <person name="Mondo S."/>
            <person name="Pangilinan J."/>
            <person name="Riley R."/>
            <person name="Labutti K."/>
            <person name="Andreopoulos B."/>
            <person name="Lipzen A."/>
            <person name="Chen C."/>
            <person name="Yanf M."/>
            <person name="Daum C."/>
            <person name="Ng V."/>
            <person name="Clum A."/>
            <person name="Ohm R."/>
            <person name="Martin F."/>
            <person name="Silar P."/>
            <person name="Natvig D."/>
            <person name="Lalanne C."/>
            <person name="Gautier V."/>
            <person name="Ament-Velasquez S.L."/>
            <person name="Kruys A."/>
            <person name="Hutchinson M.I."/>
            <person name="Powell A.J."/>
            <person name="Barry K."/>
            <person name="Miller A.N."/>
            <person name="Grigoriev I.V."/>
            <person name="Debuchy R."/>
            <person name="Gladieux P."/>
            <person name="Thoren M.H."/>
            <person name="Johannesson H."/>
        </authorList>
    </citation>
    <scope>NUCLEOTIDE SEQUENCE</scope>
    <source>
        <strain evidence="1">CBS 892.96</strain>
    </source>
</reference>
<evidence type="ECO:0000313" key="2">
    <source>
        <dbReference type="Proteomes" id="UP001302321"/>
    </source>
</evidence>
<dbReference type="AlphaFoldDB" id="A0AAN7A978"/>
<name>A0AAN7A978_9PEZI</name>
<dbReference type="Proteomes" id="UP001302321">
    <property type="component" value="Unassembled WGS sequence"/>
</dbReference>
<organism evidence="1 2">
    <name type="scientific">Triangularia setosa</name>
    <dbReference type="NCBI Taxonomy" id="2587417"/>
    <lineage>
        <taxon>Eukaryota</taxon>
        <taxon>Fungi</taxon>
        <taxon>Dikarya</taxon>
        <taxon>Ascomycota</taxon>
        <taxon>Pezizomycotina</taxon>
        <taxon>Sordariomycetes</taxon>
        <taxon>Sordariomycetidae</taxon>
        <taxon>Sordariales</taxon>
        <taxon>Podosporaceae</taxon>
        <taxon>Triangularia</taxon>
    </lineage>
</organism>
<gene>
    <name evidence="1" type="ORF">QBC36DRAFT_366640</name>
</gene>
<dbReference type="EMBL" id="MU866131">
    <property type="protein sequence ID" value="KAK4178763.1"/>
    <property type="molecule type" value="Genomic_DNA"/>
</dbReference>
<proteinExistence type="predicted"/>
<comment type="caution">
    <text evidence="1">The sequence shown here is derived from an EMBL/GenBank/DDBJ whole genome shotgun (WGS) entry which is preliminary data.</text>
</comment>
<protein>
    <submittedName>
        <fullName evidence="1">Uncharacterized protein</fullName>
    </submittedName>
</protein>
<keyword evidence="2" id="KW-1185">Reference proteome</keyword>
<accession>A0AAN7A978</accession>
<sequence length="245" mass="27166">GVVGTTHPSQPSRAGVPTERSLAGHDKTILVIITPRSASIPFLEDCFARQGAACSMEWWVSLIRSWAFSAVWWGVCLVVCFPVGSESRVDPGEQHASRWIGPWHRVFFPTIPSHRICQEEDSGHRWRMTTTLSIMITSNRDGWARCAFSALDSESVYHIASLKLDGKIHGGEEGGCPIEWGWDQPANDVFSMDPFVNILGFTASTSPDETRCEPVIFAVDLCYGNPLGWSWGSRKLKGSARKLPF</sequence>
<evidence type="ECO:0000313" key="1">
    <source>
        <dbReference type="EMBL" id="KAK4178763.1"/>
    </source>
</evidence>
<reference evidence="1" key="1">
    <citation type="journal article" date="2023" name="Mol. Phylogenet. Evol.">
        <title>Genome-scale phylogeny and comparative genomics of the fungal order Sordariales.</title>
        <authorList>
            <person name="Hensen N."/>
            <person name="Bonometti L."/>
            <person name="Westerberg I."/>
            <person name="Brannstrom I.O."/>
            <person name="Guillou S."/>
            <person name="Cros-Aarteil S."/>
            <person name="Calhoun S."/>
            <person name="Haridas S."/>
            <person name="Kuo A."/>
            <person name="Mondo S."/>
            <person name="Pangilinan J."/>
            <person name="Riley R."/>
            <person name="LaButti K."/>
            <person name="Andreopoulos B."/>
            <person name="Lipzen A."/>
            <person name="Chen C."/>
            <person name="Yan M."/>
            <person name="Daum C."/>
            <person name="Ng V."/>
            <person name="Clum A."/>
            <person name="Steindorff A."/>
            <person name="Ohm R.A."/>
            <person name="Martin F."/>
            <person name="Silar P."/>
            <person name="Natvig D.O."/>
            <person name="Lalanne C."/>
            <person name="Gautier V."/>
            <person name="Ament-Velasquez S.L."/>
            <person name="Kruys A."/>
            <person name="Hutchinson M.I."/>
            <person name="Powell A.J."/>
            <person name="Barry K."/>
            <person name="Miller A.N."/>
            <person name="Grigoriev I.V."/>
            <person name="Debuchy R."/>
            <person name="Gladieux P."/>
            <person name="Hiltunen Thoren M."/>
            <person name="Johannesson H."/>
        </authorList>
    </citation>
    <scope>NUCLEOTIDE SEQUENCE</scope>
    <source>
        <strain evidence="1">CBS 892.96</strain>
    </source>
</reference>
<feature type="non-terminal residue" evidence="1">
    <location>
        <position position="1"/>
    </location>
</feature>